<dbReference type="SUPFAM" id="SSF49785">
    <property type="entry name" value="Galactose-binding domain-like"/>
    <property type="match status" value="1"/>
</dbReference>
<dbReference type="AlphaFoldDB" id="A0A2J6S0N2"/>
<gene>
    <name evidence="9" type="ORF">L207DRAFT_542129</name>
</gene>
<evidence type="ECO:0000256" key="5">
    <source>
        <dbReference type="ARBA" id="ARBA00023180"/>
    </source>
</evidence>
<feature type="signal peptide" evidence="6">
    <location>
        <begin position="1"/>
        <end position="28"/>
    </location>
</feature>
<dbReference type="EC" id="3.2.1.28" evidence="3"/>
<dbReference type="InterPro" id="IPR005195">
    <property type="entry name" value="Glyco_hydro_65_M"/>
</dbReference>
<evidence type="ECO:0000259" key="8">
    <source>
        <dbReference type="Pfam" id="PF03636"/>
    </source>
</evidence>
<dbReference type="GO" id="GO:0004555">
    <property type="term" value="F:alpha,alpha-trehalase activity"/>
    <property type="evidence" value="ECO:0007669"/>
    <property type="project" value="UniProtKB-EC"/>
</dbReference>
<dbReference type="FunFam" id="1.50.10.10:FF:000032">
    <property type="entry name" value="Vacuolar acid trehalase"/>
    <property type="match status" value="1"/>
</dbReference>
<dbReference type="SUPFAM" id="SSF74650">
    <property type="entry name" value="Galactose mutarotase-like"/>
    <property type="match status" value="1"/>
</dbReference>
<comment type="catalytic activity">
    <reaction evidence="1">
        <text>alpha,alpha-trehalose + H2O = alpha-D-glucose + beta-D-glucose</text>
        <dbReference type="Rhea" id="RHEA:32675"/>
        <dbReference type="ChEBI" id="CHEBI:15377"/>
        <dbReference type="ChEBI" id="CHEBI:15903"/>
        <dbReference type="ChEBI" id="CHEBI:16551"/>
        <dbReference type="ChEBI" id="CHEBI:17925"/>
        <dbReference type="EC" id="3.2.1.28"/>
    </reaction>
</comment>
<dbReference type="STRING" id="1149755.A0A2J6S0N2"/>
<evidence type="ECO:0000313" key="9">
    <source>
        <dbReference type="EMBL" id="PMD44334.1"/>
    </source>
</evidence>
<evidence type="ECO:0000259" key="7">
    <source>
        <dbReference type="Pfam" id="PF03632"/>
    </source>
</evidence>
<sequence>MVWLKVRYLGLVLLLGGAILVLAGGAHAQADFSVIAFENYKLNATEGSAATSRFVPGQYQARMHLANGYTGASLASAGPFFETDVNQTDATGTQPTNGWPLFNPRIAFSTISGFWNIQPNGSGTNYPWLNQYGWESFIAGIPHPTAIVFAFGDNYEAYLDATVKNTTISNYQSKVTFKNGLAEWMYTWSPPETATTFNISYTVLFSLSRPNVIAVKADIMPSGDINGTVTDLLDGRSAVRSYLNDKGMDANGNTIYTSVHPSGLANRTGYVVSGLNFSEVYTNASSRAAGSGLYVPQNDTTISQSFAINLKKGETATFYKYVGVTSNDKFPDSEATAREIQETAQADGWNTLYDEHVTAWSKIMAADNIDDFADPATGDLPDNAIIQLLHMQSMANTFYLVSNLLPDGSGLNDDSVSVGGLASDSYGGDIFWDADYWMGPGLNIAFPSYSKQISNFRVKQLPQALANAAFNGYPEGSALFPWTAGRYGNCTGTGPCVDYEYHINYDISFNILQQYNITRDLTWFNEGPRQLIDAVAKMTGNLLKYNETTKTYWLKNMTDPDEYANNIDNGAFTIASAAKLLKLANNLNLEQGLPINETWEAQSQNIEFPRAASGITEEYTGMNDSVSVKQADVVLLPYPLDLNKDYTEADKLRDLDYYANKQAQDGPAMTYSIFAIDAIALSPSGCSAYTYTLDSFLTYSRAPYLQFSEQAVDDVALNGGTNPAFPFLTGHGGAHQIVPFGFLGLRTDQSVLYINPDLPPQIPHVRVRTIYYAGATFSASLNTTHTMLTRWATTYPGMIDQYANTTIPLSVGPSRPQSTSYNLAINQTITIPNRMAWKNNTYTGNLFQCLPVKTLDAYAPGQFAEAAIDGATATRWQPATNNSASILVDMRTVAPQPISGMFFDWGARPPIKVTVYISNTTDSTGNFSGKDFIKVIDVTPSEPYNATASSQEVKPVVGNTTKVDVEGGPLSGKYAKLVIEGCWEEDGLGATVGEFVLIGPS</sequence>
<dbReference type="Pfam" id="PF03636">
    <property type="entry name" value="Glyco_hydro_65N"/>
    <property type="match status" value="1"/>
</dbReference>
<proteinExistence type="inferred from homology"/>
<evidence type="ECO:0000256" key="2">
    <source>
        <dbReference type="ARBA" id="ARBA00006768"/>
    </source>
</evidence>
<feature type="chain" id="PRO_5014453561" description="alpha,alpha-trehalase" evidence="6">
    <location>
        <begin position="29"/>
        <end position="1001"/>
    </location>
</feature>
<accession>A0A2J6S0N2</accession>
<dbReference type="InterPro" id="IPR005196">
    <property type="entry name" value="Glyco_hydro_65_N"/>
</dbReference>
<dbReference type="Gene3D" id="2.60.120.260">
    <property type="entry name" value="Galactose-binding domain-like"/>
    <property type="match status" value="1"/>
</dbReference>
<keyword evidence="10" id="KW-1185">Reference proteome</keyword>
<dbReference type="SUPFAM" id="SSF48208">
    <property type="entry name" value="Six-hairpin glycosidases"/>
    <property type="match status" value="1"/>
</dbReference>
<dbReference type="EMBL" id="KZ613941">
    <property type="protein sequence ID" value="PMD44334.1"/>
    <property type="molecule type" value="Genomic_DNA"/>
</dbReference>
<keyword evidence="5" id="KW-0325">Glycoprotein</keyword>
<feature type="domain" description="Glycoside hydrolase family 65 N-terminal" evidence="8">
    <location>
        <begin position="57"/>
        <end position="327"/>
    </location>
</feature>
<evidence type="ECO:0000256" key="6">
    <source>
        <dbReference type="SAM" id="SignalP"/>
    </source>
</evidence>
<keyword evidence="6" id="KW-0732">Signal</keyword>
<evidence type="ECO:0000256" key="1">
    <source>
        <dbReference type="ARBA" id="ARBA00001576"/>
    </source>
</evidence>
<dbReference type="OrthoDB" id="200349at2759"/>
<dbReference type="InterPro" id="IPR008979">
    <property type="entry name" value="Galactose-bd-like_sf"/>
</dbReference>
<evidence type="ECO:0000256" key="3">
    <source>
        <dbReference type="ARBA" id="ARBA00012757"/>
    </source>
</evidence>
<evidence type="ECO:0000313" key="10">
    <source>
        <dbReference type="Proteomes" id="UP000235786"/>
    </source>
</evidence>
<name>A0A2J6S0N2_HYAVF</name>
<dbReference type="InterPro" id="IPR037018">
    <property type="entry name" value="GH65_N"/>
</dbReference>
<protein>
    <recommendedName>
        <fullName evidence="3">alpha,alpha-trehalase</fullName>
        <ecNumber evidence="3">3.2.1.28</ecNumber>
    </recommendedName>
</protein>
<dbReference type="GO" id="GO:0005993">
    <property type="term" value="P:trehalose catabolic process"/>
    <property type="evidence" value="ECO:0007669"/>
    <property type="project" value="TreeGrafter"/>
</dbReference>
<dbReference type="GO" id="GO:0030246">
    <property type="term" value="F:carbohydrate binding"/>
    <property type="evidence" value="ECO:0007669"/>
    <property type="project" value="InterPro"/>
</dbReference>
<dbReference type="InterPro" id="IPR008928">
    <property type="entry name" value="6-hairpin_glycosidase_sf"/>
</dbReference>
<dbReference type="Proteomes" id="UP000235786">
    <property type="component" value="Unassembled WGS sequence"/>
</dbReference>
<dbReference type="Gene3D" id="2.70.98.40">
    <property type="entry name" value="Glycoside hydrolase, family 65, N-terminal domain"/>
    <property type="match status" value="1"/>
</dbReference>
<dbReference type="Pfam" id="PF03632">
    <property type="entry name" value="Glyco_hydro_65m"/>
    <property type="match status" value="1"/>
</dbReference>
<evidence type="ECO:0000256" key="4">
    <source>
        <dbReference type="ARBA" id="ARBA00022801"/>
    </source>
</evidence>
<dbReference type="PANTHER" id="PTHR11051:SF8">
    <property type="entry name" value="PROTEIN-GLUCOSYLGALACTOSYLHYDROXYLYSINE GLUCOSIDASE"/>
    <property type="match status" value="1"/>
</dbReference>
<comment type="similarity">
    <text evidence="2">Belongs to the glycosyl hydrolase 65 family.</text>
</comment>
<dbReference type="GO" id="GO:0009277">
    <property type="term" value="C:fungal-type cell wall"/>
    <property type="evidence" value="ECO:0007669"/>
    <property type="project" value="TreeGrafter"/>
</dbReference>
<dbReference type="PANTHER" id="PTHR11051">
    <property type="entry name" value="GLYCOSYL HYDROLASE-RELATED"/>
    <property type="match status" value="1"/>
</dbReference>
<feature type="domain" description="Glycoside hydrolase family 65 central catalytic" evidence="7">
    <location>
        <begin position="415"/>
        <end position="588"/>
    </location>
</feature>
<keyword evidence="4" id="KW-0378">Hydrolase</keyword>
<reference evidence="9 10" key="1">
    <citation type="submission" date="2016-04" db="EMBL/GenBank/DDBJ databases">
        <title>A degradative enzymes factory behind the ericoid mycorrhizal symbiosis.</title>
        <authorList>
            <consortium name="DOE Joint Genome Institute"/>
            <person name="Martino E."/>
            <person name="Morin E."/>
            <person name="Grelet G."/>
            <person name="Kuo A."/>
            <person name="Kohler A."/>
            <person name="Daghino S."/>
            <person name="Barry K."/>
            <person name="Choi C."/>
            <person name="Cichocki N."/>
            <person name="Clum A."/>
            <person name="Copeland A."/>
            <person name="Hainaut M."/>
            <person name="Haridas S."/>
            <person name="Labutti K."/>
            <person name="Lindquist E."/>
            <person name="Lipzen A."/>
            <person name="Khouja H.-R."/>
            <person name="Murat C."/>
            <person name="Ohm R."/>
            <person name="Olson A."/>
            <person name="Spatafora J."/>
            <person name="Veneault-Fourrey C."/>
            <person name="Henrissat B."/>
            <person name="Grigoriev I."/>
            <person name="Martin F."/>
            <person name="Perotto S."/>
        </authorList>
    </citation>
    <scope>NUCLEOTIDE SEQUENCE [LARGE SCALE GENOMIC DNA]</scope>
    <source>
        <strain evidence="9 10">F</strain>
    </source>
</reference>
<organism evidence="9 10">
    <name type="scientific">Hyaloscypha variabilis (strain UAMH 11265 / GT02V1 / F)</name>
    <name type="common">Meliniomyces variabilis</name>
    <dbReference type="NCBI Taxonomy" id="1149755"/>
    <lineage>
        <taxon>Eukaryota</taxon>
        <taxon>Fungi</taxon>
        <taxon>Dikarya</taxon>
        <taxon>Ascomycota</taxon>
        <taxon>Pezizomycotina</taxon>
        <taxon>Leotiomycetes</taxon>
        <taxon>Helotiales</taxon>
        <taxon>Hyaloscyphaceae</taxon>
        <taxon>Hyaloscypha</taxon>
        <taxon>Hyaloscypha variabilis</taxon>
    </lineage>
</organism>
<dbReference type="Gene3D" id="1.50.10.10">
    <property type="match status" value="1"/>
</dbReference>
<dbReference type="InterPro" id="IPR012341">
    <property type="entry name" value="6hp_glycosidase-like_sf"/>
</dbReference>
<dbReference type="InterPro" id="IPR011013">
    <property type="entry name" value="Gal_mutarotase_sf_dom"/>
</dbReference>